<proteinExistence type="predicted"/>
<feature type="region of interest" description="Disordered" evidence="1">
    <location>
        <begin position="1"/>
        <end position="24"/>
    </location>
</feature>
<sequence>MYPIMTEQATDPNSQPESARAPVAESSMNRLVEKIQLLTKSIFENIYMGKKCLEFSGAHDPQHKLFTQTRSITAIILKLRYLLHSTQVALKCLARYQGVIEKIIADIRKDIKLSSYSGELRGLILHAQPKDDVREILKAETNLLKHLKFSFEVHFGRLNTVREELRSSQDKLMTLINDHSKMHSYLSKKYRNPSDTSTSWKSEQDRVLQLNQSYPTIWSPHSLLKTVEEACSRAAVLRLDLNSMLTRIPDYVQATRNSLYYALTGDAAKMTRKQRILFLTALQHKRAKNRCLRVGCKILADSVKSQPDSVPLKTVNTKMQLLEETGRQLTVQSDNLSRIVQADIRVMQMRQREFTNRLVPNMEHRGFATTRHPALTLRRSHTICT</sequence>
<dbReference type="AlphaFoldDB" id="A0AAV2TCK5"/>
<gene>
    <name evidence="2" type="ORF">CDAUBV1_LOCUS6449</name>
</gene>
<reference evidence="2" key="1">
    <citation type="submission" date="2024-06" db="EMBL/GenBank/DDBJ databases">
        <authorList>
            <person name="Liu X."/>
            <person name="Lenzi L."/>
            <person name="Haldenby T S."/>
            <person name="Uol C."/>
        </authorList>
    </citation>
    <scope>NUCLEOTIDE SEQUENCE</scope>
</reference>
<feature type="compositionally biased region" description="Polar residues" evidence="1">
    <location>
        <begin position="7"/>
        <end position="17"/>
    </location>
</feature>
<organism evidence="2 3">
    <name type="scientific">Calicophoron daubneyi</name>
    <name type="common">Rumen fluke</name>
    <name type="synonym">Paramphistomum daubneyi</name>
    <dbReference type="NCBI Taxonomy" id="300641"/>
    <lineage>
        <taxon>Eukaryota</taxon>
        <taxon>Metazoa</taxon>
        <taxon>Spiralia</taxon>
        <taxon>Lophotrochozoa</taxon>
        <taxon>Platyhelminthes</taxon>
        <taxon>Trematoda</taxon>
        <taxon>Digenea</taxon>
        <taxon>Plagiorchiida</taxon>
        <taxon>Pronocephalata</taxon>
        <taxon>Paramphistomoidea</taxon>
        <taxon>Paramphistomidae</taxon>
        <taxon>Calicophoron</taxon>
    </lineage>
</organism>
<accession>A0AAV2TCK5</accession>
<protein>
    <submittedName>
        <fullName evidence="2">Uncharacterized protein</fullName>
    </submittedName>
</protein>
<evidence type="ECO:0000313" key="2">
    <source>
        <dbReference type="EMBL" id="CAL5133177.1"/>
    </source>
</evidence>
<evidence type="ECO:0000256" key="1">
    <source>
        <dbReference type="SAM" id="MobiDB-lite"/>
    </source>
</evidence>
<comment type="caution">
    <text evidence="2">The sequence shown here is derived from an EMBL/GenBank/DDBJ whole genome shotgun (WGS) entry which is preliminary data.</text>
</comment>
<dbReference type="Proteomes" id="UP001497525">
    <property type="component" value="Unassembled WGS sequence"/>
</dbReference>
<dbReference type="EMBL" id="CAXLJL010000156">
    <property type="protein sequence ID" value="CAL5133177.1"/>
    <property type="molecule type" value="Genomic_DNA"/>
</dbReference>
<name>A0AAV2TCK5_CALDB</name>
<evidence type="ECO:0000313" key="3">
    <source>
        <dbReference type="Proteomes" id="UP001497525"/>
    </source>
</evidence>